<proteinExistence type="predicted"/>
<evidence type="ECO:0000313" key="1">
    <source>
        <dbReference type="EMBL" id="VDM39729.1"/>
    </source>
</evidence>
<accession>A0A183UIT8</accession>
<dbReference type="Proteomes" id="UP000050794">
    <property type="component" value="Unassembled WGS sequence"/>
</dbReference>
<evidence type="ECO:0000313" key="2">
    <source>
        <dbReference type="Proteomes" id="UP000050794"/>
    </source>
</evidence>
<protein>
    <submittedName>
        <fullName evidence="3">RNase H domain-containing protein</fullName>
    </submittedName>
</protein>
<evidence type="ECO:0000313" key="3">
    <source>
        <dbReference type="WBParaSite" id="TCNE_0000840801-mRNA-1"/>
    </source>
</evidence>
<name>A0A183UIT8_TOXCA</name>
<reference evidence="1 2" key="2">
    <citation type="submission" date="2018-11" db="EMBL/GenBank/DDBJ databases">
        <authorList>
            <consortium name="Pathogen Informatics"/>
        </authorList>
    </citation>
    <scope>NUCLEOTIDE SEQUENCE [LARGE SCALE GENOMIC DNA]</scope>
</reference>
<reference evidence="3" key="1">
    <citation type="submission" date="2016-06" db="UniProtKB">
        <authorList>
            <consortium name="WormBaseParasite"/>
        </authorList>
    </citation>
    <scope>IDENTIFICATION</scope>
</reference>
<organism evidence="2 3">
    <name type="scientific">Toxocara canis</name>
    <name type="common">Canine roundworm</name>
    <dbReference type="NCBI Taxonomy" id="6265"/>
    <lineage>
        <taxon>Eukaryota</taxon>
        <taxon>Metazoa</taxon>
        <taxon>Ecdysozoa</taxon>
        <taxon>Nematoda</taxon>
        <taxon>Chromadorea</taxon>
        <taxon>Rhabditida</taxon>
        <taxon>Spirurina</taxon>
        <taxon>Ascaridomorpha</taxon>
        <taxon>Ascaridoidea</taxon>
        <taxon>Toxocaridae</taxon>
        <taxon>Toxocara</taxon>
    </lineage>
</organism>
<sequence length="154" mass="17363">MFFSAWFAFQLRPHWLLPTAQETWHGISVIIEQWFGVFAVDLPLAIFDDYVLFPSSDSDVLYANSTAVDVRLTCQIVRQEGETAPRRGKFEVTLNSRFSLYAILTPPFSKEYQASPSDRAVAAAAVADVEMLRLPSDVRERLAQLELELSEGCS</sequence>
<gene>
    <name evidence="1" type="ORF">TCNE_LOCUS8408</name>
</gene>
<dbReference type="EMBL" id="UYWY01019900">
    <property type="protein sequence ID" value="VDM39729.1"/>
    <property type="molecule type" value="Genomic_DNA"/>
</dbReference>
<dbReference type="WBParaSite" id="TCNE_0000840801-mRNA-1">
    <property type="protein sequence ID" value="TCNE_0000840801-mRNA-1"/>
    <property type="gene ID" value="TCNE_0000840801"/>
</dbReference>
<keyword evidence="2" id="KW-1185">Reference proteome</keyword>
<dbReference type="AlphaFoldDB" id="A0A183UIT8"/>